<sequence length="129" mass="13376">MDVLARGRNPDMLSHTLERGVLVITVHRDPGIGGRATLAAEISHLIRAHKPAPVVIVLDEPATGGAAISAVLRAHRTCSNLGVLMSVATHSAPARRLLEANADTTGPRLVIHARTDTAITAAFTAATAA</sequence>
<gene>
    <name evidence="1" type="ORF">GCM10022232_38820</name>
</gene>
<evidence type="ECO:0000313" key="1">
    <source>
        <dbReference type="EMBL" id="GAA3997862.1"/>
    </source>
</evidence>
<name>A0ABP7RI96_9ACTN</name>
<proteinExistence type="predicted"/>
<keyword evidence="2" id="KW-1185">Reference proteome</keyword>
<accession>A0ABP7RI96</accession>
<evidence type="ECO:0000313" key="2">
    <source>
        <dbReference type="Proteomes" id="UP001500456"/>
    </source>
</evidence>
<protein>
    <submittedName>
        <fullName evidence="1">Uncharacterized protein</fullName>
    </submittedName>
</protein>
<dbReference type="EMBL" id="BAAAZX010000010">
    <property type="protein sequence ID" value="GAA3997862.1"/>
    <property type="molecule type" value="Genomic_DNA"/>
</dbReference>
<dbReference type="Proteomes" id="UP001500456">
    <property type="component" value="Unassembled WGS sequence"/>
</dbReference>
<comment type="caution">
    <text evidence="1">The sequence shown here is derived from an EMBL/GenBank/DDBJ whole genome shotgun (WGS) entry which is preliminary data.</text>
</comment>
<reference evidence="2" key="1">
    <citation type="journal article" date="2019" name="Int. J. Syst. Evol. Microbiol.">
        <title>The Global Catalogue of Microorganisms (GCM) 10K type strain sequencing project: providing services to taxonomists for standard genome sequencing and annotation.</title>
        <authorList>
            <consortium name="The Broad Institute Genomics Platform"/>
            <consortium name="The Broad Institute Genome Sequencing Center for Infectious Disease"/>
            <person name="Wu L."/>
            <person name="Ma J."/>
        </authorList>
    </citation>
    <scope>NUCLEOTIDE SEQUENCE [LARGE SCALE GENOMIC DNA]</scope>
    <source>
        <strain evidence="2">JCM 16924</strain>
    </source>
</reference>
<organism evidence="1 2">
    <name type="scientific">Streptomyces plumbiresistens</name>
    <dbReference type="NCBI Taxonomy" id="511811"/>
    <lineage>
        <taxon>Bacteria</taxon>
        <taxon>Bacillati</taxon>
        <taxon>Actinomycetota</taxon>
        <taxon>Actinomycetes</taxon>
        <taxon>Kitasatosporales</taxon>
        <taxon>Streptomycetaceae</taxon>
        <taxon>Streptomyces</taxon>
    </lineage>
</organism>